<feature type="transmembrane region" description="Helical" evidence="1">
    <location>
        <begin position="192"/>
        <end position="212"/>
    </location>
</feature>
<proteinExistence type="predicted"/>
<evidence type="ECO:0008006" key="4">
    <source>
        <dbReference type="Google" id="ProtNLM"/>
    </source>
</evidence>
<keyword evidence="1" id="KW-0812">Transmembrane</keyword>
<keyword evidence="1" id="KW-1133">Transmembrane helix</keyword>
<sequence>MHIKAGIIMLFSNDLKRAILNKKMLFSLVISFICLIVGSYESLFLYSNTDFADTYFNAICTGTSCIFALLYPLLACVPYADIYSEEYKTGYTNYVFMKVSKKRYILSKVLSCGIGGGVAVSLPTVVFLIISVIKNGTSIVDSTIVTYITHGQDFFINSPILYCLLYSANSFICGFIFSVLGLVVSTYTQNKYLIMLIPFAFFIFSAMFFANSFIDLNPITLLDINSYEETNIVFNAIYKIAVLMISYCLFYRRVAVNEE</sequence>
<dbReference type="Proteomes" id="UP000247523">
    <property type="component" value="Unassembled WGS sequence"/>
</dbReference>
<feature type="transmembrane region" description="Helical" evidence="1">
    <location>
        <begin position="232"/>
        <end position="251"/>
    </location>
</feature>
<evidence type="ECO:0000313" key="2">
    <source>
        <dbReference type="EMBL" id="PXV91545.1"/>
    </source>
</evidence>
<feature type="transmembrane region" description="Helical" evidence="1">
    <location>
        <begin position="25"/>
        <end position="43"/>
    </location>
</feature>
<feature type="transmembrane region" description="Helical" evidence="1">
    <location>
        <begin position="109"/>
        <end position="133"/>
    </location>
</feature>
<organism evidence="2 3">
    <name type="scientific">Lachnotalea glycerini</name>
    <dbReference type="NCBI Taxonomy" id="1763509"/>
    <lineage>
        <taxon>Bacteria</taxon>
        <taxon>Bacillati</taxon>
        <taxon>Bacillota</taxon>
        <taxon>Clostridia</taxon>
        <taxon>Lachnospirales</taxon>
        <taxon>Lachnospiraceae</taxon>
        <taxon>Lachnotalea</taxon>
    </lineage>
</organism>
<feature type="transmembrane region" description="Helical" evidence="1">
    <location>
        <begin position="55"/>
        <end position="80"/>
    </location>
</feature>
<keyword evidence="1" id="KW-0472">Membrane</keyword>
<evidence type="ECO:0000313" key="3">
    <source>
        <dbReference type="Proteomes" id="UP000247523"/>
    </source>
</evidence>
<dbReference type="EMBL" id="QICS01000003">
    <property type="protein sequence ID" value="PXV91545.1"/>
    <property type="molecule type" value="Genomic_DNA"/>
</dbReference>
<gene>
    <name evidence="2" type="ORF">C8E03_103102</name>
</gene>
<name>A0A318EN75_9FIRM</name>
<feature type="transmembrane region" description="Helical" evidence="1">
    <location>
        <begin position="159"/>
        <end position="185"/>
    </location>
</feature>
<protein>
    <recommendedName>
        <fullName evidence="4">ABC-2 family transporter</fullName>
    </recommendedName>
</protein>
<evidence type="ECO:0000256" key="1">
    <source>
        <dbReference type="SAM" id="Phobius"/>
    </source>
</evidence>
<dbReference type="AlphaFoldDB" id="A0A318EN75"/>
<accession>A0A318EN75</accession>
<reference evidence="2 3" key="1">
    <citation type="submission" date="2018-05" db="EMBL/GenBank/DDBJ databases">
        <title>Genomic Encyclopedia of Type Strains, Phase IV (KMG-IV): sequencing the most valuable type-strain genomes for metagenomic binning, comparative biology and taxonomic classification.</title>
        <authorList>
            <person name="Goeker M."/>
        </authorList>
    </citation>
    <scope>NUCLEOTIDE SEQUENCE [LARGE SCALE GENOMIC DNA]</scope>
    <source>
        <strain evidence="2 3">DSM 28816</strain>
    </source>
</reference>
<comment type="caution">
    <text evidence="2">The sequence shown here is derived from an EMBL/GenBank/DDBJ whole genome shotgun (WGS) entry which is preliminary data.</text>
</comment>